<organism evidence="2 3">
    <name type="scientific">Planoprotostelium fungivorum</name>
    <dbReference type="NCBI Taxonomy" id="1890364"/>
    <lineage>
        <taxon>Eukaryota</taxon>
        <taxon>Amoebozoa</taxon>
        <taxon>Evosea</taxon>
        <taxon>Variosea</taxon>
        <taxon>Cavosteliida</taxon>
        <taxon>Cavosteliaceae</taxon>
        <taxon>Planoprotostelium</taxon>
    </lineage>
</organism>
<dbReference type="InterPro" id="IPR040031">
    <property type="entry name" value="Codanin-1"/>
</dbReference>
<keyword evidence="1" id="KW-0812">Transmembrane</keyword>
<dbReference type="InParanoid" id="A0A2P6N3S2"/>
<dbReference type="PANTHER" id="PTHR28678">
    <property type="entry name" value="CODANIN-1"/>
    <property type="match status" value="1"/>
</dbReference>
<protein>
    <submittedName>
        <fullName evidence="2">Uncharacterized protein</fullName>
    </submittedName>
</protein>
<evidence type="ECO:0000313" key="2">
    <source>
        <dbReference type="EMBL" id="PRP78598.1"/>
    </source>
</evidence>
<dbReference type="GO" id="GO:0006325">
    <property type="term" value="P:chromatin organization"/>
    <property type="evidence" value="ECO:0007669"/>
    <property type="project" value="TreeGrafter"/>
</dbReference>
<dbReference type="AlphaFoldDB" id="A0A2P6N3S2"/>
<feature type="transmembrane region" description="Helical" evidence="1">
    <location>
        <begin position="999"/>
        <end position="1025"/>
    </location>
</feature>
<name>A0A2P6N3S2_9EUKA</name>
<evidence type="ECO:0000313" key="3">
    <source>
        <dbReference type="Proteomes" id="UP000241769"/>
    </source>
</evidence>
<dbReference type="GO" id="GO:0005634">
    <property type="term" value="C:nucleus"/>
    <property type="evidence" value="ECO:0007669"/>
    <property type="project" value="TreeGrafter"/>
</dbReference>
<comment type="caution">
    <text evidence="2">The sequence shown here is derived from an EMBL/GenBank/DDBJ whole genome shotgun (WGS) entry which is preliminary data.</text>
</comment>
<keyword evidence="3" id="KW-1185">Reference proteome</keyword>
<dbReference type="EMBL" id="MDYQ01000215">
    <property type="protein sequence ID" value="PRP78598.1"/>
    <property type="molecule type" value="Genomic_DNA"/>
</dbReference>
<keyword evidence="1" id="KW-0472">Membrane</keyword>
<evidence type="ECO:0000256" key="1">
    <source>
        <dbReference type="SAM" id="Phobius"/>
    </source>
</evidence>
<sequence>MGGYETTISNIKSRGWLADPDFKSWLTSHNQNDLWDGFTRRQFADHFTKDIQYRLDHYPRHATVTSGNTTKPAVKGNIWTARQVQMKPSNAPGYDEETEKGIVEVYCCMITTALLPPLSEIFTILQRLDPKLAHDLRGDGSQSPSPPFHPHRFTCLCVSRLLPFIFTLGEGIYAPQAVEELGIYIKNKTLTRQREGTNGADSQEQGSGAFHSPQIYMSAPYNTITDSRNHIGLGEKVRDAFFALLRRATEETTTFTQNERERKRPSIDEEILQMMSLMSQGNYHWFSRLFVSQLFQPKTKYREERDRKIDKLAANDPIKMKRLEDRMRGREDNRQNMRGDRLYDAYTENPVEQFLSKFLTVTNNFTLSQIIHEGLKRELRVLLQSKEKIESHTNHVAAVRSASQRILHIHTLTRMIWNMESGRYSMLASNFHQHSTIINDIIKSHNERHQEEIDMWLKEERERKQEELNTSRSDPLAYLALSWREGKTQLYIEWITRWCVLVEEKSKHMIRKTNYFNAIVRFLVHIYRSIFSVDRLPSSQQTYIGYCIESMLNSMQIDPLTITPLDVSSIDDSDRKTKEDWDGIVTDEYFINHHWPLLRQMKGVMTTNNLSHRHLNSQPPVQRGRTEGSRSRITPISVDTNVQPVRKKETAMKSAQSQLRQWFFWQNPELKHLCHFVGDQIGSNAYHHSLQSLPTYIKRQTEEYIVWRELKEENEEGEEEEMIKRLRRECSRDVIEAFLRNIEEYSSQRIPQSIQLMTPLNADSSLVSIACEMTMEYIRETYKQQTERIANMGVELLDSFIKKESTMTKRELSNLDPIKLENNETPFSHMQLAIKQLKDMQDCGKHPLVKKKAIRRTIVSLASLLNTISVVQSKPDLDTIGEKLYGTVLQHLAVGISNRAAELVMVSDRDISSLSLRTKEESQRQRNIVMRKCEPNCEEEMTWEDGIILIVNIFNILQSLDPELVDILPQHMLSSTVLDRLNGIHEEEGKTILHNTLHWMIYLVYMDLISYAYFIQTIVSTLNYLREKNTKLMGFAAEWIEQYLRDLESVERQKGRDTEMTRIPLVALLYQITPSPTESEIFRSPGVVLL</sequence>
<accession>A0A2P6N3S2</accession>
<dbReference type="Proteomes" id="UP000241769">
    <property type="component" value="Unassembled WGS sequence"/>
</dbReference>
<keyword evidence="1" id="KW-1133">Transmembrane helix</keyword>
<gene>
    <name evidence="2" type="ORF">PROFUN_13547</name>
</gene>
<dbReference type="PANTHER" id="PTHR28678:SF1">
    <property type="entry name" value="CODANIN-1"/>
    <property type="match status" value="1"/>
</dbReference>
<reference evidence="2 3" key="1">
    <citation type="journal article" date="2018" name="Genome Biol. Evol.">
        <title>Multiple Roots of Fruiting Body Formation in Amoebozoa.</title>
        <authorList>
            <person name="Hillmann F."/>
            <person name="Forbes G."/>
            <person name="Novohradska S."/>
            <person name="Ferling I."/>
            <person name="Riege K."/>
            <person name="Groth M."/>
            <person name="Westermann M."/>
            <person name="Marz M."/>
            <person name="Spaller T."/>
            <person name="Winckler T."/>
            <person name="Schaap P."/>
            <person name="Glockner G."/>
        </authorList>
    </citation>
    <scope>NUCLEOTIDE SEQUENCE [LARGE SCALE GENOMIC DNA]</scope>
    <source>
        <strain evidence="2 3">Jena</strain>
    </source>
</reference>
<proteinExistence type="predicted"/>